<evidence type="ECO:0000313" key="3">
    <source>
        <dbReference type="Proteomes" id="UP001179600"/>
    </source>
</evidence>
<proteinExistence type="predicted"/>
<reference evidence="2" key="1">
    <citation type="submission" date="2023-01" db="EMBL/GenBank/DDBJ databases">
        <title>Oxazolidinone resistance genes in florfenicol resistant enterococci from beef cattle and veal calves at slaughter.</title>
        <authorList>
            <person name="Biggel M."/>
        </authorList>
    </citation>
    <scope>NUCLEOTIDE SEQUENCE</scope>
    <source>
        <strain evidence="2">K204-1</strain>
    </source>
</reference>
<dbReference type="AlphaFoldDB" id="A0AAE9XMZ2"/>
<dbReference type="InterPro" id="IPR046748">
    <property type="entry name" value="HipA_2"/>
</dbReference>
<dbReference type="RefSeq" id="WP_248852419.1">
    <property type="nucleotide sequence ID" value="NZ_CP097044.1"/>
</dbReference>
<dbReference type="EMBL" id="CP116507">
    <property type="protein sequence ID" value="WCG22259.1"/>
    <property type="molecule type" value="Genomic_DNA"/>
</dbReference>
<name>A0AAE9XMZ2_9ENTE</name>
<dbReference type="Pfam" id="PF20613">
    <property type="entry name" value="HipA_2"/>
    <property type="match status" value="1"/>
</dbReference>
<evidence type="ECO:0000259" key="1">
    <source>
        <dbReference type="Pfam" id="PF20613"/>
    </source>
</evidence>
<sequence>MKELYVDTFIKDQSPMLGQSKPLLVQASDGNEYFIKNNMVRLSDGRWIDENAAFFHEVVSHNVAKYLGITTPEIAILEIETDVMTANSDLLFGRRFKNKKYFGSKKIYQAEQNLMENFLDLQRLGKPYITRTWNTFFKNISNKNEIASIIAMDLLLGNFDRFNNIGNLVIGSLNNERTIFALDHGHCFKGPSYNAHKEHFLRSNYNLTAESKKNYIDSHIRNIVTVAQYNGTNHVNPFNLAGEVFKAIEQHVDLSDNTDHSFIEPVYKIERLNQQSILNFFSGVPSEWIAGGQTQIKSYSNFMYRQSRLLRDIIQRMATLGAFSNYRGGLLNWKKEELIGIQ</sequence>
<organism evidence="2 3">
    <name type="scientific">Vagococcus lutrae</name>
    <dbReference type="NCBI Taxonomy" id="81947"/>
    <lineage>
        <taxon>Bacteria</taxon>
        <taxon>Bacillati</taxon>
        <taxon>Bacillota</taxon>
        <taxon>Bacilli</taxon>
        <taxon>Lactobacillales</taxon>
        <taxon>Enterococcaceae</taxon>
        <taxon>Vagococcus</taxon>
    </lineage>
</organism>
<dbReference type="Proteomes" id="UP001179600">
    <property type="component" value="Chromosome"/>
</dbReference>
<feature type="domain" description="HipA-like kinase" evidence="1">
    <location>
        <begin position="18"/>
        <end position="116"/>
    </location>
</feature>
<protein>
    <recommendedName>
        <fullName evidence="1">HipA-like kinase domain-containing protein</fullName>
    </recommendedName>
</protein>
<evidence type="ECO:0000313" key="2">
    <source>
        <dbReference type="EMBL" id="WCG22259.1"/>
    </source>
</evidence>
<accession>A0AAE9XMZ2</accession>
<gene>
    <name evidence="2" type="ORF">PML95_07605</name>
</gene>